<keyword evidence="2" id="KW-1185">Reference proteome</keyword>
<dbReference type="PANTHER" id="PTHR31252">
    <property type="entry name" value="DUF4419 DOMAIN-CONTAINING PROTEIN"/>
    <property type="match status" value="1"/>
</dbReference>
<organism evidence="1 2">
    <name type="scientific">Mycena venus</name>
    <dbReference type="NCBI Taxonomy" id="2733690"/>
    <lineage>
        <taxon>Eukaryota</taxon>
        <taxon>Fungi</taxon>
        <taxon>Dikarya</taxon>
        <taxon>Basidiomycota</taxon>
        <taxon>Agaricomycotina</taxon>
        <taxon>Agaricomycetes</taxon>
        <taxon>Agaricomycetidae</taxon>
        <taxon>Agaricales</taxon>
        <taxon>Marasmiineae</taxon>
        <taxon>Mycenaceae</taxon>
        <taxon>Mycena</taxon>
    </lineage>
</organism>
<dbReference type="PANTHER" id="PTHR31252:SF11">
    <property type="entry name" value="DUF4419 DOMAIN-CONTAINING PROTEIN"/>
    <property type="match status" value="1"/>
</dbReference>
<reference evidence="1" key="1">
    <citation type="submission" date="2020-05" db="EMBL/GenBank/DDBJ databases">
        <title>Mycena genomes resolve the evolution of fungal bioluminescence.</title>
        <authorList>
            <person name="Tsai I.J."/>
        </authorList>
    </citation>
    <scope>NUCLEOTIDE SEQUENCE</scope>
    <source>
        <strain evidence="1">CCC161011</strain>
    </source>
</reference>
<sequence length="404" mass="44928">MPVTFSVANHPARPVRLDAADGLTGEQILHAASRNRYQGKIAEVLQFSLSDSTSGPGSDRNLVVKIPRLQPKRNGFVGTVISAYNDHHALIIRPDDVWIAILCQFNFFVNANAELLRANFVAHEGKKELEVSVEGSRYSIDFGAMARQMVDLIEKNVVDPALREWVLPAFTTTTVNDTTTSAVIMMATLKEFFAYKFSMFCCGLPRVTLEGEKSDWVDILGRLEKLKEYGVETIAWYHLLHPVILRFIAAFDAPESQENIDFWTKVAHHHGGSGMSYYSGWINAFNVFSTEGKWLGNSLKKDLISTTAPEALTAKEFWATYSNPRSDLVLDGTPFHVVDTQNLPSEYAEVDVQLDDNGEKFECTMTAGLIGMKVSSSGDVELSPSGQDDTVRPASGWWMFTKKA</sequence>
<dbReference type="AlphaFoldDB" id="A0A8H7CDM6"/>
<accession>A0A8H7CDM6</accession>
<protein>
    <submittedName>
        <fullName evidence="1">Uncharacterized protein</fullName>
    </submittedName>
</protein>
<dbReference type="EMBL" id="JACAZI010000029">
    <property type="protein sequence ID" value="KAF7333340.1"/>
    <property type="molecule type" value="Genomic_DNA"/>
</dbReference>
<comment type="caution">
    <text evidence="1">The sequence shown here is derived from an EMBL/GenBank/DDBJ whole genome shotgun (WGS) entry which is preliminary data.</text>
</comment>
<evidence type="ECO:0000313" key="1">
    <source>
        <dbReference type="EMBL" id="KAF7333340.1"/>
    </source>
</evidence>
<gene>
    <name evidence="1" type="ORF">MVEN_02349300</name>
</gene>
<dbReference type="OrthoDB" id="9978173at2759"/>
<proteinExistence type="predicted"/>
<dbReference type="Proteomes" id="UP000620124">
    <property type="component" value="Unassembled WGS sequence"/>
</dbReference>
<dbReference type="Pfam" id="PF14388">
    <property type="entry name" value="DUF4419"/>
    <property type="match status" value="1"/>
</dbReference>
<dbReference type="InterPro" id="IPR025533">
    <property type="entry name" value="DUF4419"/>
</dbReference>
<name>A0A8H7CDM6_9AGAR</name>
<evidence type="ECO:0000313" key="2">
    <source>
        <dbReference type="Proteomes" id="UP000620124"/>
    </source>
</evidence>